<proteinExistence type="predicted"/>
<reference evidence="1" key="2">
    <citation type="journal article" date="2015" name="Data Brief">
        <title>Shoot transcriptome of the giant reed, Arundo donax.</title>
        <authorList>
            <person name="Barrero R.A."/>
            <person name="Guerrero F.D."/>
            <person name="Moolhuijzen P."/>
            <person name="Goolsby J.A."/>
            <person name="Tidwell J."/>
            <person name="Bellgard S.E."/>
            <person name="Bellgard M.I."/>
        </authorList>
    </citation>
    <scope>NUCLEOTIDE SEQUENCE</scope>
    <source>
        <tissue evidence="1">Shoot tissue taken approximately 20 cm above the soil surface</tissue>
    </source>
</reference>
<name>A0A0A8ZB14_ARUDO</name>
<accession>A0A0A8ZB14</accession>
<protein>
    <submittedName>
        <fullName evidence="1">Uncharacterized protein</fullName>
    </submittedName>
</protein>
<reference evidence="1" key="1">
    <citation type="submission" date="2014-09" db="EMBL/GenBank/DDBJ databases">
        <authorList>
            <person name="Magalhaes I.L.F."/>
            <person name="Oliveira U."/>
            <person name="Santos F.R."/>
            <person name="Vidigal T.H.D.A."/>
            <person name="Brescovit A.D."/>
            <person name="Santos A.J."/>
        </authorList>
    </citation>
    <scope>NUCLEOTIDE SEQUENCE</scope>
    <source>
        <tissue evidence="1">Shoot tissue taken approximately 20 cm above the soil surface</tissue>
    </source>
</reference>
<organism evidence="1">
    <name type="scientific">Arundo donax</name>
    <name type="common">Giant reed</name>
    <name type="synonym">Donax arundinaceus</name>
    <dbReference type="NCBI Taxonomy" id="35708"/>
    <lineage>
        <taxon>Eukaryota</taxon>
        <taxon>Viridiplantae</taxon>
        <taxon>Streptophyta</taxon>
        <taxon>Embryophyta</taxon>
        <taxon>Tracheophyta</taxon>
        <taxon>Spermatophyta</taxon>
        <taxon>Magnoliopsida</taxon>
        <taxon>Liliopsida</taxon>
        <taxon>Poales</taxon>
        <taxon>Poaceae</taxon>
        <taxon>PACMAD clade</taxon>
        <taxon>Arundinoideae</taxon>
        <taxon>Arundineae</taxon>
        <taxon>Arundo</taxon>
    </lineage>
</organism>
<sequence length="29" mass="3559">MHKVGYHEDMIFLRLNQKLHLYFMLVPKG</sequence>
<dbReference type="EMBL" id="GBRH01261321">
    <property type="protein sequence ID" value="JAD36574.1"/>
    <property type="molecule type" value="Transcribed_RNA"/>
</dbReference>
<evidence type="ECO:0000313" key="1">
    <source>
        <dbReference type="EMBL" id="JAD36574.1"/>
    </source>
</evidence>
<dbReference type="AlphaFoldDB" id="A0A0A8ZB14"/>